<dbReference type="GO" id="GO:0003887">
    <property type="term" value="F:DNA-directed DNA polymerase activity"/>
    <property type="evidence" value="ECO:0007669"/>
    <property type="project" value="InterPro"/>
</dbReference>
<accession>A0A450ZX84</accession>
<sequence>MHTVEEEPTVEGHDKSPRVDFYVLNTSVSDVPRMACRITEKAWKSGHRVFVHTGTRFSAHQMDNLLWGFRQESFVPHTIDSGHAENDTDNNEYPVLIGNGAEPRGELDVVINLGDAVPSFLARCQRIIEVVSGDAQDRGLARERYRLYRDQGCDLHTHDL</sequence>
<name>A0A450ZX84_9GAMM</name>
<dbReference type="GO" id="GO:0006260">
    <property type="term" value="P:DNA replication"/>
    <property type="evidence" value="ECO:0007669"/>
    <property type="project" value="InterPro"/>
</dbReference>
<reference evidence="2" key="1">
    <citation type="submission" date="2019-02" db="EMBL/GenBank/DDBJ databases">
        <authorList>
            <person name="Gruber-Vodicka R. H."/>
            <person name="Seah K. B. B."/>
        </authorList>
    </citation>
    <scope>NUCLEOTIDE SEQUENCE</scope>
    <source>
        <strain evidence="2">BECK_BY1</strain>
        <strain evidence="3">BECK_BY2</strain>
        <strain evidence="1">BECK_BY3</strain>
    </source>
</reference>
<dbReference type="Gene3D" id="3.40.50.10110">
    <property type="entry name" value="DNA polymerase III subunit chi"/>
    <property type="match status" value="1"/>
</dbReference>
<dbReference type="PANTHER" id="PTHR38767">
    <property type="entry name" value="DNA POLYMERASE III SUBUNIT CHI"/>
    <property type="match status" value="1"/>
</dbReference>
<gene>
    <name evidence="2" type="ORF">BECKTUN1418D_GA0071000_10821</name>
    <name evidence="3" type="ORF">BECKTUN1418E_GA0071001_111811</name>
    <name evidence="1" type="ORF">BECKTUN1418F_GA0071002_112311</name>
</gene>
<evidence type="ECO:0000313" key="1">
    <source>
        <dbReference type="EMBL" id="VFK57649.1"/>
    </source>
</evidence>
<organism evidence="2">
    <name type="scientific">Candidatus Kentrum sp. TUN</name>
    <dbReference type="NCBI Taxonomy" id="2126343"/>
    <lineage>
        <taxon>Bacteria</taxon>
        <taxon>Pseudomonadati</taxon>
        <taxon>Pseudomonadota</taxon>
        <taxon>Gammaproteobacteria</taxon>
        <taxon>Candidatus Kentrum</taxon>
    </lineage>
</organism>
<dbReference type="Pfam" id="PF04364">
    <property type="entry name" value="DNA_pol3_chi"/>
    <property type="match status" value="1"/>
</dbReference>
<dbReference type="GO" id="GO:0032298">
    <property type="term" value="P:positive regulation of DNA-templated DNA replication initiation"/>
    <property type="evidence" value="ECO:0007669"/>
    <property type="project" value="TreeGrafter"/>
</dbReference>
<dbReference type="EMBL" id="CAADFV010000118">
    <property type="protein sequence ID" value="VFK65994.1"/>
    <property type="molecule type" value="Genomic_DNA"/>
</dbReference>
<dbReference type="SUPFAM" id="SSF102400">
    <property type="entry name" value="DNA polymerase III chi subunit"/>
    <property type="match status" value="1"/>
</dbReference>
<evidence type="ECO:0000313" key="2">
    <source>
        <dbReference type="EMBL" id="VFK58373.1"/>
    </source>
</evidence>
<dbReference type="InterPro" id="IPR036768">
    <property type="entry name" value="PolIII_chi_sf"/>
</dbReference>
<dbReference type="GO" id="GO:0003677">
    <property type="term" value="F:DNA binding"/>
    <property type="evidence" value="ECO:0007669"/>
    <property type="project" value="InterPro"/>
</dbReference>
<evidence type="ECO:0000313" key="3">
    <source>
        <dbReference type="EMBL" id="VFK65994.1"/>
    </source>
</evidence>
<protein>
    <submittedName>
        <fullName evidence="2">DNA polymerase III, chi subunit</fullName>
    </submittedName>
</protein>
<proteinExistence type="predicted"/>
<dbReference type="EMBL" id="CAADFX010000082">
    <property type="protein sequence ID" value="VFK58373.1"/>
    <property type="molecule type" value="Genomic_DNA"/>
</dbReference>
<dbReference type="InterPro" id="IPR007459">
    <property type="entry name" value="DNA_pol3_chi"/>
</dbReference>
<dbReference type="AlphaFoldDB" id="A0A450ZX84"/>
<dbReference type="EMBL" id="CAADFY010000123">
    <property type="protein sequence ID" value="VFK57649.1"/>
    <property type="molecule type" value="Genomic_DNA"/>
</dbReference>
<dbReference type="PANTHER" id="PTHR38767:SF1">
    <property type="entry name" value="DNA POLYMERASE III SUBUNIT CHI"/>
    <property type="match status" value="1"/>
</dbReference>